<dbReference type="InterPro" id="IPR036805">
    <property type="entry name" value="Tscrpt_elong_fac_GreA/B_N_sf"/>
</dbReference>
<proteinExistence type="predicted"/>
<gene>
    <name evidence="2" type="ORF">GYA37_01830</name>
</gene>
<reference evidence="2 3" key="1">
    <citation type="journal article" date="2020" name="Biotechnol. Biofuels">
        <title>New insights from the biogas microbiome by comprehensive genome-resolved metagenomics of nearly 1600 species originating from multiple anaerobic digesters.</title>
        <authorList>
            <person name="Campanaro S."/>
            <person name="Treu L."/>
            <person name="Rodriguez-R L.M."/>
            <person name="Kovalovszki A."/>
            <person name="Ziels R.M."/>
            <person name="Maus I."/>
            <person name="Zhu X."/>
            <person name="Kougias P.G."/>
            <person name="Basile A."/>
            <person name="Luo G."/>
            <person name="Schluter A."/>
            <person name="Konstantinidis K.T."/>
            <person name="Angelidaki I."/>
        </authorList>
    </citation>
    <scope>NUCLEOTIDE SEQUENCE [LARGE SCALE GENOMIC DNA]</scope>
    <source>
        <strain evidence="2">AS27yjCOA_202</strain>
    </source>
</reference>
<feature type="domain" description="Transcription elongation factor GreA/GreB N-terminal" evidence="1">
    <location>
        <begin position="5"/>
        <end position="66"/>
    </location>
</feature>
<dbReference type="Pfam" id="PF03449">
    <property type="entry name" value="GreA_GreB_N"/>
    <property type="match status" value="1"/>
</dbReference>
<evidence type="ECO:0000313" key="2">
    <source>
        <dbReference type="EMBL" id="NMB91570.1"/>
    </source>
</evidence>
<dbReference type="GO" id="GO:0003677">
    <property type="term" value="F:DNA binding"/>
    <property type="evidence" value="ECO:0007669"/>
    <property type="project" value="InterPro"/>
</dbReference>
<evidence type="ECO:0000313" key="3">
    <source>
        <dbReference type="Proteomes" id="UP000590542"/>
    </source>
</evidence>
<dbReference type="AlphaFoldDB" id="A0A7X9E6S1"/>
<dbReference type="Gene3D" id="1.10.287.180">
    <property type="entry name" value="Transcription elongation factor, GreA/GreB, N-terminal domain"/>
    <property type="match status" value="1"/>
</dbReference>
<name>A0A7X9E6S1_UNCKA</name>
<dbReference type="SUPFAM" id="SSF46557">
    <property type="entry name" value="GreA transcript cleavage protein, N-terminal domain"/>
    <property type="match status" value="1"/>
</dbReference>
<dbReference type="InterPro" id="IPR022691">
    <property type="entry name" value="Tscrpt_elong_fac_GreA/B_N"/>
</dbReference>
<accession>A0A7X9E6S1</accession>
<comment type="caution">
    <text evidence="2">The sequence shown here is derived from an EMBL/GenBank/DDBJ whole genome shotgun (WGS) entry which is preliminary data.</text>
</comment>
<protein>
    <recommendedName>
        <fullName evidence="1">Transcription elongation factor GreA/GreB N-terminal domain-containing protein</fullName>
    </recommendedName>
</protein>
<dbReference type="GO" id="GO:0032784">
    <property type="term" value="P:regulation of DNA-templated transcription elongation"/>
    <property type="evidence" value="ECO:0007669"/>
    <property type="project" value="InterPro"/>
</dbReference>
<dbReference type="EMBL" id="JAAZNV010000007">
    <property type="protein sequence ID" value="NMB91570.1"/>
    <property type="molecule type" value="Genomic_DNA"/>
</dbReference>
<evidence type="ECO:0000259" key="1">
    <source>
        <dbReference type="Pfam" id="PF03449"/>
    </source>
</evidence>
<organism evidence="2 3">
    <name type="scientific">candidate division WWE3 bacterium</name>
    <dbReference type="NCBI Taxonomy" id="2053526"/>
    <lineage>
        <taxon>Bacteria</taxon>
        <taxon>Katanobacteria</taxon>
    </lineage>
</organism>
<dbReference type="Proteomes" id="UP000590542">
    <property type="component" value="Unassembled WGS sequence"/>
</dbReference>
<sequence>MKETKIDKLRNEIINLRKEREEIIFEKGLAAEDNKDLRENFAYDYWFEKEMLVSSRIKYLIGMIEELSKKDKLKKKIIKVKRVEKTKEKFEPHKWL</sequence>